<dbReference type="GO" id="GO:0016491">
    <property type="term" value="F:oxidoreductase activity"/>
    <property type="evidence" value="ECO:0007669"/>
    <property type="project" value="UniProtKB-KW"/>
</dbReference>
<keyword evidence="6" id="KW-1185">Reference proteome</keyword>
<dbReference type="PRINTS" id="PR00368">
    <property type="entry name" value="FADPNR"/>
</dbReference>
<evidence type="ECO:0000259" key="4">
    <source>
        <dbReference type="Pfam" id="PF07992"/>
    </source>
</evidence>
<dbReference type="AlphaFoldDB" id="A0A4V6NZG0"/>
<dbReference type="Pfam" id="PF07992">
    <property type="entry name" value="Pyr_redox_2"/>
    <property type="match status" value="1"/>
</dbReference>
<sequence length="325" mass="34220">MREPDPSCPDGAGPPADCLIVGGGPAGLTAAIYLARFRRRVVLVDAGSSRASLIPWTRNYPGFPEGIGGEDLLGRLRLQAARYGVTPVSTRVARLEADGASLFRAATGAGTVRARTVLLATGVVDHQPDLPHLLELVHKGHVRFCPVCDGYEIADQPVTVIGPFAQAARKALFLRTFTADLRLLPLDPSSGWPADDLPRLRAAGIVVEQRPLDSLTADGDRILARLVSGERYDVGILYPAMGATPQTGLVSHLGVETEAGGCLRTDSHQETSVQNLFAAGDVVNELNQLSVAVGHAAIAATTIHNRLRASADRSAHGAEDRAGTG</sequence>
<gene>
    <name evidence="5" type="ORF">EDC64_11729</name>
</gene>
<proteinExistence type="predicted"/>
<protein>
    <recommendedName>
        <fullName evidence="1">Thioredoxin reductase</fullName>
    </recommendedName>
</protein>
<feature type="domain" description="FAD/NAD(P)-binding" evidence="4">
    <location>
        <begin position="17"/>
        <end position="296"/>
    </location>
</feature>
<dbReference type="OrthoDB" id="9786503at2"/>
<comment type="caution">
    <text evidence="5">The sequence shown here is derived from an EMBL/GenBank/DDBJ whole genome shotgun (WGS) entry which is preliminary data.</text>
</comment>
<organism evidence="5 6">
    <name type="scientific">Aquabacter spiritensis</name>
    <dbReference type="NCBI Taxonomy" id="933073"/>
    <lineage>
        <taxon>Bacteria</taxon>
        <taxon>Pseudomonadati</taxon>
        <taxon>Pseudomonadota</taxon>
        <taxon>Alphaproteobacteria</taxon>
        <taxon>Hyphomicrobiales</taxon>
        <taxon>Xanthobacteraceae</taxon>
        <taxon>Aquabacter</taxon>
    </lineage>
</organism>
<evidence type="ECO:0000313" key="5">
    <source>
        <dbReference type="EMBL" id="TCT01678.1"/>
    </source>
</evidence>
<dbReference type="InterPro" id="IPR050097">
    <property type="entry name" value="Ferredoxin-NADP_redctase_2"/>
</dbReference>
<dbReference type="PRINTS" id="PR00469">
    <property type="entry name" value="PNDRDTASEII"/>
</dbReference>
<dbReference type="Gene3D" id="3.50.50.60">
    <property type="entry name" value="FAD/NAD(P)-binding domain"/>
    <property type="match status" value="2"/>
</dbReference>
<reference evidence="5 6" key="1">
    <citation type="submission" date="2019-03" db="EMBL/GenBank/DDBJ databases">
        <title>Genomic Encyclopedia of Type Strains, Phase IV (KMG-IV): sequencing the most valuable type-strain genomes for metagenomic binning, comparative biology and taxonomic classification.</title>
        <authorList>
            <person name="Goeker M."/>
        </authorList>
    </citation>
    <scope>NUCLEOTIDE SEQUENCE [LARGE SCALE GENOMIC DNA]</scope>
    <source>
        <strain evidence="5 6">DSM 9035</strain>
    </source>
</reference>
<dbReference type="RefSeq" id="WP_132034938.1">
    <property type="nucleotide sequence ID" value="NZ_SMAI01000017.1"/>
</dbReference>
<dbReference type="InterPro" id="IPR023753">
    <property type="entry name" value="FAD/NAD-binding_dom"/>
</dbReference>
<evidence type="ECO:0000256" key="1">
    <source>
        <dbReference type="ARBA" id="ARBA00018719"/>
    </source>
</evidence>
<dbReference type="PANTHER" id="PTHR48105">
    <property type="entry name" value="THIOREDOXIN REDUCTASE 1-RELATED-RELATED"/>
    <property type="match status" value="1"/>
</dbReference>
<accession>A0A4V6NZG0</accession>
<evidence type="ECO:0000256" key="2">
    <source>
        <dbReference type="ARBA" id="ARBA00022630"/>
    </source>
</evidence>
<name>A0A4V6NZG0_9HYPH</name>
<evidence type="ECO:0000313" key="6">
    <source>
        <dbReference type="Proteomes" id="UP000294664"/>
    </source>
</evidence>
<dbReference type="SUPFAM" id="SSF51905">
    <property type="entry name" value="FAD/NAD(P)-binding domain"/>
    <property type="match status" value="1"/>
</dbReference>
<keyword evidence="3" id="KW-0560">Oxidoreductase</keyword>
<dbReference type="EMBL" id="SMAI01000017">
    <property type="protein sequence ID" value="TCT01678.1"/>
    <property type="molecule type" value="Genomic_DNA"/>
</dbReference>
<keyword evidence="2" id="KW-0285">Flavoprotein</keyword>
<dbReference type="InterPro" id="IPR036188">
    <property type="entry name" value="FAD/NAD-bd_sf"/>
</dbReference>
<evidence type="ECO:0000256" key="3">
    <source>
        <dbReference type="ARBA" id="ARBA00023002"/>
    </source>
</evidence>
<dbReference type="Proteomes" id="UP000294664">
    <property type="component" value="Unassembled WGS sequence"/>
</dbReference>